<evidence type="ECO:0000313" key="4">
    <source>
        <dbReference type="Proteomes" id="UP001221757"/>
    </source>
</evidence>
<feature type="non-terminal residue" evidence="3">
    <location>
        <position position="203"/>
    </location>
</feature>
<keyword evidence="4" id="KW-1185">Reference proteome</keyword>
<evidence type="ECO:0008006" key="5">
    <source>
        <dbReference type="Google" id="ProtNLM"/>
    </source>
</evidence>
<gene>
    <name evidence="3" type="ORF">B0H17DRAFT_890972</name>
</gene>
<evidence type="ECO:0000256" key="2">
    <source>
        <dbReference type="SAM" id="Phobius"/>
    </source>
</evidence>
<reference evidence="3" key="1">
    <citation type="submission" date="2023-03" db="EMBL/GenBank/DDBJ databases">
        <title>Massive genome expansion in bonnet fungi (Mycena s.s.) driven by repeated elements and novel gene families across ecological guilds.</title>
        <authorList>
            <consortium name="Lawrence Berkeley National Laboratory"/>
            <person name="Harder C.B."/>
            <person name="Miyauchi S."/>
            <person name="Viragh M."/>
            <person name="Kuo A."/>
            <person name="Thoen E."/>
            <person name="Andreopoulos B."/>
            <person name="Lu D."/>
            <person name="Skrede I."/>
            <person name="Drula E."/>
            <person name="Henrissat B."/>
            <person name="Morin E."/>
            <person name="Kohler A."/>
            <person name="Barry K."/>
            <person name="LaButti K."/>
            <person name="Morin E."/>
            <person name="Salamov A."/>
            <person name="Lipzen A."/>
            <person name="Mereny Z."/>
            <person name="Hegedus B."/>
            <person name="Baldrian P."/>
            <person name="Stursova M."/>
            <person name="Weitz H."/>
            <person name="Taylor A."/>
            <person name="Grigoriev I.V."/>
            <person name="Nagy L.G."/>
            <person name="Martin F."/>
            <person name="Kauserud H."/>
        </authorList>
    </citation>
    <scope>NUCLEOTIDE SEQUENCE</scope>
    <source>
        <strain evidence="3">CBHHK067</strain>
    </source>
</reference>
<organism evidence="3 4">
    <name type="scientific">Mycena rosella</name>
    <name type="common">Pink bonnet</name>
    <name type="synonym">Agaricus rosellus</name>
    <dbReference type="NCBI Taxonomy" id="1033263"/>
    <lineage>
        <taxon>Eukaryota</taxon>
        <taxon>Fungi</taxon>
        <taxon>Dikarya</taxon>
        <taxon>Basidiomycota</taxon>
        <taxon>Agaricomycotina</taxon>
        <taxon>Agaricomycetes</taxon>
        <taxon>Agaricomycetidae</taxon>
        <taxon>Agaricales</taxon>
        <taxon>Marasmiineae</taxon>
        <taxon>Mycenaceae</taxon>
        <taxon>Mycena</taxon>
    </lineage>
</organism>
<feature type="region of interest" description="Disordered" evidence="1">
    <location>
        <begin position="1"/>
        <end position="25"/>
    </location>
</feature>
<protein>
    <recommendedName>
        <fullName evidence="5">HAT C-terminal dimerisation domain-containing protein</fullName>
    </recommendedName>
</protein>
<feature type="compositionally biased region" description="Polar residues" evidence="1">
    <location>
        <begin position="11"/>
        <end position="21"/>
    </location>
</feature>
<dbReference type="SUPFAM" id="SSF53098">
    <property type="entry name" value="Ribonuclease H-like"/>
    <property type="match status" value="1"/>
</dbReference>
<sequence length="203" mass="23708">IQTRTRLRWSRNGSRSATTEMSRTKRPMLSSTHAIFRGLQDHLRQIIRNLPNYAPTRLKRGLLEAHRKLSDYYHKSDESPYHTWAALLDPRISYEGLKRDFTEEPELLAHLKVSVAQMWWWFARRLQFPHLNRFAHNVLCIPGIFVLFYGRGLVLIRSFSSSAVAVERIFSSGRDTISLRCASLPAETIRTLIIVKQHLKLVR</sequence>
<keyword evidence="2" id="KW-0472">Membrane</keyword>
<accession>A0AAD7DF02</accession>
<comment type="caution">
    <text evidence="3">The sequence shown here is derived from an EMBL/GenBank/DDBJ whole genome shotgun (WGS) entry which is preliminary data.</text>
</comment>
<evidence type="ECO:0000256" key="1">
    <source>
        <dbReference type="SAM" id="MobiDB-lite"/>
    </source>
</evidence>
<dbReference type="InterPro" id="IPR012337">
    <property type="entry name" value="RNaseH-like_sf"/>
</dbReference>
<proteinExistence type="predicted"/>
<keyword evidence="2" id="KW-0812">Transmembrane</keyword>
<dbReference type="Proteomes" id="UP001221757">
    <property type="component" value="Unassembled WGS sequence"/>
</dbReference>
<dbReference type="EMBL" id="JARKIE010000069">
    <property type="protein sequence ID" value="KAJ7689839.1"/>
    <property type="molecule type" value="Genomic_DNA"/>
</dbReference>
<name>A0AAD7DF02_MYCRO</name>
<keyword evidence="2" id="KW-1133">Transmembrane helix</keyword>
<feature type="non-terminal residue" evidence="3">
    <location>
        <position position="1"/>
    </location>
</feature>
<dbReference type="AlphaFoldDB" id="A0AAD7DF02"/>
<evidence type="ECO:0000313" key="3">
    <source>
        <dbReference type="EMBL" id="KAJ7689839.1"/>
    </source>
</evidence>
<feature type="transmembrane region" description="Helical" evidence="2">
    <location>
        <begin position="134"/>
        <end position="156"/>
    </location>
</feature>